<reference evidence="2 3" key="1">
    <citation type="submission" date="2017-01" db="EMBL/GenBank/DDBJ databases">
        <authorList>
            <person name="Varghese N."/>
            <person name="Submissions S."/>
        </authorList>
    </citation>
    <scope>NUCLEOTIDE SEQUENCE [LARGE SCALE GENOMIC DNA]</scope>
    <source>
        <strain evidence="2 3">ATCC 35905</strain>
    </source>
</reference>
<dbReference type="GO" id="GO:0006355">
    <property type="term" value="P:regulation of DNA-templated transcription"/>
    <property type="evidence" value="ECO:0007669"/>
    <property type="project" value="InterPro"/>
</dbReference>
<sequence>MPNDMTTRWTVSVSKETDITVRSFLAQRGMKKGDLSKFIEEAVKWRVLDQTMADVRGRFADMPADELEAMIDEAVSATRQAHVLKSA</sequence>
<protein>
    <submittedName>
        <fullName evidence="2">Ribbon-helix-helix domain-containing protein</fullName>
    </submittedName>
</protein>
<dbReference type="EMBL" id="FTNE01000065">
    <property type="protein sequence ID" value="SIR58107.1"/>
    <property type="molecule type" value="Genomic_DNA"/>
</dbReference>
<dbReference type="InterPro" id="IPR013321">
    <property type="entry name" value="Arc_rbn_hlx_hlx"/>
</dbReference>
<dbReference type="InterPro" id="IPR031914">
    <property type="entry name" value="XACb0070_RHH_dom"/>
</dbReference>
<dbReference type="AlphaFoldDB" id="A0A8G2CP89"/>
<dbReference type="Gene3D" id="1.10.1220.10">
    <property type="entry name" value="Met repressor-like"/>
    <property type="match status" value="1"/>
</dbReference>
<organism evidence="2 3">
    <name type="scientific">Acidiphilium rubrum</name>
    <dbReference type="NCBI Taxonomy" id="526"/>
    <lineage>
        <taxon>Bacteria</taxon>
        <taxon>Pseudomonadati</taxon>
        <taxon>Pseudomonadota</taxon>
        <taxon>Alphaproteobacteria</taxon>
        <taxon>Acetobacterales</taxon>
        <taxon>Acidocellaceae</taxon>
        <taxon>Acidiphilium</taxon>
    </lineage>
</organism>
<evidence type="ECO:0000313" key="3">
    <source>
        <dbReference type="Proteomes" id="UP000186308"/>
    </source>
</evidence>
<keyword evidence="3" id="KW-1185">Reference proteome</keyword>
<accession>A0A8G2CP89</accession>
<dbReference type="Proteomes" id="UP000186308">
    <property type="component" value="Unassembled WGS sequence"/>
</dbReference>
<proteinExistence type="predicted"/>
<name>A0A8G2CP89_ACIRU</name>
<evidence type="ECO:0000259" key="1">
    <source>
        <dbReference type="Pfam" id="PF16762"/>
    </source>
</evidence>
<evidence type="ECO:0000313" key="2">
    <source>
        <dbReference type="EMBL" id="SIR58107.1"/>
    </source>
</evidence>
<feature type="domain" description="XACb0070 ribbon-helix-helix" evidence="1">
    <location>
        <begin position="6"/>
        <end position="80"/>
    </location>
</feature>
<dbReference type="RefSeq" id="WP_029314344.1">
    <property type="nucleotide sequence ID" value="NZ_FTNE01000065.1"/>
</dbReference>
<dbReference type="OrthoDB" id="5296807at2"/>
<dbReference type="Pfam" id="PF16762">
    <property type="entry name" value="RHH_6"/>
    <property type="match status" value="1"/>
</dbReference>
<comment type="caution">
    <text evidence="2">The sequence shown here is derived from an EMBL/GenBank/DDBJ whole genome shotgun (WGS) entry which is preliminary data.</text>
</comment>
<gene>
    <name evidence="2" type="ORF">SAMN05421828_1652</name>
</gene>